<feature type="domain" description="Pseudouridine synthase II N-terminal" evidence="6">
    <location>
        <begin position="24"/>
        <end position="172"/>
    </location>
</feature>
<dbReference type="PANTHER" id="PTHR13767">
    <property type="entry name" value="TRNA-PSEUDOURIDINE SYNTHASE"/>
    <property type="match status" value="1"/>
</dbReference>
<protein>
    <recommendedName>
        <fullName evidence="5">tRNA pseudouridine synthase B</fullName>
        <ecNumber evidence="5">5.4.99.25</ecNumber>
    </recommendedName>
    <alternativeName>
        <fullName evidence="5">tRNA pseudouridine(55) synthase</fullName>
        <shortName evidence="5">Psi55 synthase</shortName>
    </alternativeName>
    <alternativeName>
        <fullName evidence="5">tRNA pseudouridylate synthase</fullName>
    </alternativeName>
    <alternativeName>
        <fullName evidence="5">tRNA-uridine isomerase</fullName>
    </alternativeName>
</protein>
<evidence type="ECO:0000256" key="5">
    <source>
        <dbReference type="HAMAP-Rule" id="MF_01080"/>
    </source>
</evidence>
<dbReference type="SUPFAM" id="SSF55120">
    <property type="entry name" value="Pseudouridine synthase"/>
    <property type="match status" value="1"/>
</dbReference>
<keyword evidence="9" id="KW-1185">Reference proteome</keyword>
<feature type="domain" description="tRNA pseudouridylate synthase B C-terminal" evidence="7">
    <location>
        <begin position="173"/>
        <end position="228"/>
    </location>
</feature>
<dbReference type="Proteomes" id="UP000515472">
    <property type="component" value="Chromosome"/>
</dbReference>
<dbReference type="InterPro" id="IPR032819">
    <property type="entry name" value="TruB_C"/>
</dbReference>
<feature type="active site" description="Nucleophile" evidence="5">
    <location>
        <position position="39"/>
    </location>
</feature>
<dbReference type="InterPro" id="IPR020103">
    <property type="entry name" value="PsdUridine_synth_cat_dom_sf"/>
</dbReference>
<dbReference type="GO" id="GO:1990481">
    <property type="term" value="P:mRNA pseudouridine synthesis"/>
    <property type="evidence" value="ECO:0007669"/>
    <property type="project" value="TreeGrafter"/>
</dbReference>
<accession>A0A6S6M376</accession>
<dbReference type="InterPro" id="IPR014780">
    <property type="entry name" value="tRNA_psdUridine_synth_TruB"/>
</dbReference>
<evidence type="ECO:0000259" key="7">
    <source>
        <dbReference type="Pfam" id="PF16198"/>
    </source>
</evidence>
<dbReference type="HAMAP" id="MF_01080">
    <property type="entry name" value="TruB_bact"/>
    <property type="match status" value="1"/>
</dbReference>
<dbReference type="GO" id="GO:0003723">
    <property type="term" value="F:RNA binding"/>
    <property type="evidence" value="ECO:0007669"/>
    <property type="project" value="InterPro"/>
</dbReference>
<dbReference type="GO" id="GO:0031119">
    <property type="term" value="P:tRNA pseudouridine synthesis"/>
    <property type="evidence" value="ECO:0007669"/>
    <property type="project" value="UniProtKB-UniRule"/>
</dbReference>
<gene>
    <name evidence="5" type="primary">truB</name>
    <name evidence="8" type="ORF">GEOBRER4_n2938</name>
</gene>
<keyword evidence="3 5" id="KW-0819">tRNA processing</keyword>
<dbReference type="Gene3D" id="3.30.2350.10">
    <property type="entry name" value="Pseudouridine synthase"/>
    <property type="match status" value="1"/>
</dbReference>
<comment type="function">
    <text evidence="5">Responsible for synthesis of pseudouridine from uracil-55 in the psi GC loop of transfer RNAs.</text>
</comment>
<organism evidence="8 9">
    <name type="scientific">Citrifermentans bremense</name>
    <dbReference type="NCBI Taxonomy" id="60035"/>
    <lineage>
        <taxon>Bacteria</taxon>
        <taxon>Pseudomonadati</taxon>
        <taxon>Thermodesulfobacteriota</taxon>
        <taxon>Desulfuromonadia</taxon>
        <taxon>Geobacterales</taxon>
        <taxon>Geobacteraceae</taxon>
        <taxon>Citrifermentans</taxon>
    </lineage>
</organism>
<dbReference type="GO" id="GO:0160148">
    <property type="term" value="F:tRNA pseudouridine(55) synthase activity"/>
    <property type="evidence" value="ECO:0007669"/>
    <property type="project" value="UniProtKB-EC"/>
</dbReference>
<keyword evidence="4 5" id="KW-0413">Isomerase</keyword>
<dbReference type="InterPro" id="IPR002501">
    <property type="entry name" value="PsdUridine_synth_N"/>
</dbReference>
<name>A0A6S6M376_9BACT</name>
<dbReference type="CDD" id="cd02573">
    <property type="entry name" value="PseudoU_synth_EcTruB"/>
    <property type="match status" value="1"/>
</dbReference>
<evidence type="ECO:0000256" key="4">
    <source>
        <dbReference type="ARBA" id="ARBA00023235"/>
    </source>
</evidence>
<dbReference type="Pfam" id="PF01509">
    <property type="entry name" value="TruB_N"/>
    <property type="match status" value="1"/>
</dbReference>
<evidence type="ECO:0000256" key="1">
    <source>
        <dbReference type="ARBA" id="ARBA00000385"/>
    </source>
</evidence>
<comment type="similarity">
    <text evidence="2 5">Belongs to the pseudouridine synthase TruB family. Type 1 subfamily.</text>
</comment>
<dbReference type="AlphaFoldDB" id="A0A6S6M376"/>
<evidence type="ECO:0000313" key="9">
    <source>
        <dbReference type="Proteomes" id="UP000515472"/>
    </source>
</evidence>
<reference evidence="8 9" key="1">
    <citation type="submission" date="2020-06" db="EMBL/GenBank/DDBJ databases">
        <title>Interaction of electrochemicaly active bacteria, Geobacter bremensis R4 on different carbon anode.</title>
        <authorList>
            <person name="Meng L."/>
            <person name="Yoshida N."/>
        </authorList>
    </citation>
    <scope>NUCLEOTIDE SEQUENCE [LARGE SCALE GENOMIC DNA]</scope>
    <source>
        <strain evidence="8 9">R4</strain>
    </source>
</reference>
<comment type="catalytic activity">
    <reaction evidence="1 5">
        <text>uridine(55) in tRNA = pseudouridine(55) in tRNA</text>
        <dbReference type="Rhea" id="RHEA:42532"/>
        <dbReference type="Rhea" id="RHEA-COMP:10101"/>
        <dbReference type="Rhea" id="RHEA-COMP:10102"/>
        <dbReference type="ChEBI" id="CHEBI:65314"/>
        <dbReference type="ChEBI" id="CHEBI:65315"/>
        <dbReference type="EC" id="5.4.99.25"/>
    </reaction>
</comment>
<dbReference type="NCBIfam" id="TIGR00431">
    <property type="entry name" value="TruB"/>
    <property type="match status" value="1"/>
</dbReference>
<dbReference type="KEGG" id="gbn:GEOBRER4_28200"/>
<evidence type="ECO:0000259" key="6">
    <source>
        <dbReference type="Pfam" id="PF01509"/>
    </source>
</evidence>
<evidence type="ECO:0000256" key="2">
    <source>
        <dbReference type="ARBA" id="ARBA00005642"/>
    </source>
</evidence>
<evidence type="ECO:0000256" key="3">
    <source>
        <dbReference type="ARBA" id="ARBA00022694"/>
    </source>
</evidence>
<proteinExistence type="inferred from homology"/>
<evidence type="ECO:0000313" key="8">
    <source>
        <dbReference type="EMBL" id="BCG48070.1"/>
    </source>
</evidence>
<dbReference type="EMBL" id="AP023213">
    <property type="protein sequence ID" value="BCG48070.1"/>
    <property type="molecule type" value="Genomic_DNA"/>
</dbReference>
<sequence>MLNGFLVIDKPAGVTSHDIVSKVRRAINQKKVGHTGTLDPFATGVLPVAVGEGTKAIQFLDESEKEYRAVLRLGIATDTQDLTGQVLSERDWSHLEASDLERLAPQFLGLQKQMPPMFSAIKKDGVPLYKLARKGIEVEREAREVEIHALCFEWIRLPEACFTVTCSRGTYVRTLASDIGEALGCGAHLLELRRTRSGLFREADAISIEALAEAVNQEDLILPLDRALDHLQRLELTEAGGRKVQNGVVPQAADFTTATGEFRQGEQVRLYQGERFAAVAEYDMLKGLRLARVFN</sequence>
<dbReference type="PANTHER" id="PTHR13767:SF2">
    <property type="entry name" value="PSEUDOURIDYLATE SYNTHASE TRUB1"/>
    <property type="match status" value="1"/>
</dbReference>
<dbReference type="Pfam" id="PF16198">
    <property type="entry name" value="TruB_C_2"/>
    <property type="match status" value="1"/>
</dbReference>
<dbReference type="EC" id="5.4.99.25" evidence="5"/>